<proteinExistence type="inferred from homology"/>
<dbReference type="STRING" id="477690.SAMN05216474_3149"/>
<dbReference type="SUPFAM" id="SSF52768">
    <property type="entry name" value="Arginase/deacetylase"/>
    <property type="match status" value="1"/>
</dbReference>
<evidence type="ECO:0000256" key="1">
    <source>
        <dbReference type="PROSITE-ProRule" id="PRU00742"/>
    </source>
</evidence>
<dbReference type="EMBL" id="FPAS01000008">
    <property type="protein sequence ID" value="SFT91589.1"/>
    <property type="molecule type" value="Genomic_DNA"/>
</dbReference>
<dbReference type="PROSITE" id="PS51409">
    <property type="entry name" value="ARGINASE_2"/>
    <property type="match status" value="1"/>
</dbReference>
<evidence type="ECO:0000313" key="2">
    <source>
        <dbReference type="EMBL" id="SFT91589.1"/>
    </source>
</evidence>
<dbReference type="GO" id="GO:0046872">
    <property type="term" value="F:metal ion binding"/>
    <property type="evidence" value="ECO:0007669"/>
    <property type="project" value="InterPro"/>
</dbReference>
<dbReference type="OrthoDB" id="931936at2"/>
<dbReference type="CDD" id="cd09988">
    <property type="entry name" value="Formimidoylglutamase"/>
    <property type="match status" value="1"/>
</dbReference>
<organism evidence="2 3">
    <name type="scientific">Lishizhenia tianjinensis</name>
    <dbReference type="NCBI Taxonomy" id="477690"/>
    <lineage>
        <taxon>Bacteria</taxon>
        <taxon>Pseudomonadati</taxon>
        <taxon>Bacteroidota</taxon>
        <taxon>Flavobacteriia</taxon>
        <taxon>Flavobacteriales</taxon>
        <taxon>Crocinitomicaceae</taxon>
        <taxon>Lishizhenia</taxon>
    </lineage>
</organism>
<dbReference type="RefSeq" id="WP_090253401.1">
    <property type="nucleotide sequence ID" value="NZ_FPAS01000008.1"/>
</dbReference>
<dbReference type="InterPro" id="IPR023696">
    <property type="entry name" value="Ureohydrolase_dom_sf"/>
</dbReference>
<dbReference type="AlphaFoldDB" id="A0A1I7BWU5"/>
<accession>A0A1I7BWU5</accession>
<sequence>MKDISIYFQGIAVDRFVEEEANLLNNVEIHSPDNFPELKEKGVALIYCPEYRSVSEVMPKGSDAFRKELYKLFPAASWNFKLYDLGNLLPGEKYTDTFFALSSAVQELIKKDIVPIVVGGSQDLTYALYKAYEELEQFVNLTTIDAKLDLGTGEGAIDKNGWLSHIVLHQPNYLFNYSNLGCQAHYNPTSTFDLFEQLFFDVHRLGVLNTDITLAEPVLRNTDILSLDIEGLRASELNSTSYLHPNGFFANEMCRLARYAGVSDKLSSFGIFNLWGGKDSGVTDALLAQIIWYFMDGYAARFGDFPIGTTKNYLRFKVYLEEIDTEINFLKSDKSGRWWMEVPYPQTKGNKYVRHHMVPCSYQTYQDAMQNEIPDLWWSTYQKLS</sequence>
<evidence type="ECO:0000313" key="3">
    <source>
        <dbReference type="Proteomes" id="UP000236454"/>
    </source>
</evidence>
<name>A0A1I7BWU5_9FLAO</name>
<dbReference type="Proteomes" id="UP000236454">
    <property type="component" value="Unassembled WGS sequence"/>
</dbReference>
<reference evidence="2 3" key="1">
    <citation type="submission" date="2016-10" db="EMBL/GenBank/DDBJ databases">
        <authorList>
            <person name="de Groot N.N."/>
        </authorList>
    </citation>
    <scope>NUCLEOTIDE SEQUENCE [LARGE SCALE GENOMIC DNA]</scope>
    <source>
        <strain evidence="2 3">CGMCC 1.7005</strain>
    </source>
</reference>
<comment type="similarity">
    <text evidence="1">Belongs to the arginase family.</text>
</comment>
<dbReference type="GO" id="GO:0016813">
    <property type="term" value="F:hydrolase activity, acting on carbon-nitrogen (but not peptide) bonds, in linear amidines"/>
    <property type="evidence" value="ECO:0007669"/>
    <property type="project" value="UniProtKB-ARBA"/>
</dbReference>
<dbReference type="Gene3D" id="3.40.800.10">
    <property type="entry name" value="Ureohydrolase domain"/>
    <property type="match status" value="1"/>
</dbReference>
<dbReference type="InterPro" id="IPR006035">
    <property type="entry name" value="Ureohydrolase"/>
</dbReference>
<dbReference type="Pfam" id="PF00491">
    <property type="entry name" value="Arginase"/>
    <property type="match status" value="1"/>
</dbReference>
<protein>
    <submittedName>
        <fullName evidence="2">Arginase family enzyme</fullName>
    </submittedName>
</protein>
<gene>
    <name evidence="2" type="ORF">SAMN05216474_3149</name>
</gene>
<keyword evidence="3" id="KW-1185">Reference proteome</keyword>